<organism evidence="7 8">
    <name type="scientific">Pyrodictium delaneyi</name>
    <dbReference type="NCBI Taxonomy" id="1273541"/>
    <lineage>
        <taxon>Archaea</taxon>
        <taxon>Thermoproteota</taxon>
        <taxon>Thermoprotei</taxon>
        <taxon>Desulfurococcales</taxon>
        <taxon>Pyrodictiaceae</taxon>
        <taxon>Pyrodictium</taxon>
    </lineage>
</organism>
<dbReference type="PATRIC" id="fig|1273541.4.peg.937"/>
<dbReference type="PANTHER" id="PTHR21152:SF24">
    <property type="entry name" value="ALANINE--GLYOXYLATE AMINOTRANSFERASE 1"/>
    <property type="match status" value="1"/>
</dbReference>
<comment type="similarity">
    <text evidence="2">Belongs to the class-V pyridoxal-phosphate-dependent aminotransferase family.</text>
</comment>
<dbReference type="STRING" id="1273541.Pyrde_0869"/>
<dbReference type="EMBL" id="CP013011">
    <property type="protein sequence ID" value="ALL00919.1"/>
    <property type="molecule type" value="Genomic_DNA"/>
</dbReference>
<dbReference type="InterPro" id="IPR000192">
    <property type="entry name" value="Aminotrans_V_dom"/>
</dbReference>
<evidence type="ECO:0000259" key="6">
    <source>
        <dbReference type="Pfam" id="PF00266"/>
    </source>
</evidence>
<dbReference type="GeneID" id="26099208"/>
<dbReference type="PIRSF" id="PIRSF000524">
    <property type="entry name" value="SPT"/>
    <property type="match status" value="1"/>
</dbReference>
<keyword evidence="5" id="KW-0663">Pyridoxal phosphate</keyword>
<dbReference type="Proteomes" id="UP000058613">
    <property type="component" value="Chromosome"/>
</dbReference>
<evidence type="ECO:0000313" key="7">
    <source>
        <dbReference type="EMBL" id="ALL00919.1"/>
    </source>
</evidence>
<dbReference type="InterPro" id="IPR015421">
    <property type="entry name" value="PyrdxlP-dep_Trfase_major"/>
</dbReference>
<dbReference type="InterPro" id="IPR024169">
    <property type="entry name" value="SP_NH2Trfase/AEP_transaminase"/>
</dbReference>
<dbReference type="SUPFAM" id="SSF53383">
    <property type="entry name" value="PLP-dependent transferases"/>
    <property type="match status" value="1"/>
</dbReference>
<dbReference type="InterPro" id="IPR015424">
    <property type="entry name" value="PyrdxlP-dep_Trfase"/>
</dbReference>
<dbReference type="PANTHER" id="PTHR21152">
    <property type="entry name" value="AMINOTRANSFERASE CLASS V"/>
    <property type="match status" value="1"/>
</dbReference>
<keyword evidence="3 7" id="KW-0032">Aminotransferase</keyword>
<evidence type="ECO:0000256" key="1">
    <source>
        <dbReference type="ARBA" id="ARBA00001933"/>
    </source>
</evidence>
<protein>
    <submittedName>
        <fullName evidence="7">Serine-pyruvate aminotransferase/ aspartate aminotransferase</fullName>
    </submittedName>
</protein>
<evidence type="ECO:0000313" key="8">
    <source>
        <dbReference type="Proteomes" id="UP000058613"/>
    </source>
</evidence>
<dbReference type="InterPro" id="IPR015422">
    <property type="entry name" value="PyrdxlP-dep_Trfase_small"/>
</dbReference>
<name>A0A0P0N2Q4_9CREN</name>
<dbReference type="AlphaFoldDB" id="A0A0P0N2Q4"/>
<feature type="domain" description="Aminotransferase class V" evidence="6">
    <location>
        <begin position="28"/>
        <end position="321"/>
    </location>
</feature>
<dbReference type="GO" id="GO:0004760">
    <property type="term" value="F:L-serine-pyruvate transaminase activity"/>
    <property type="evidence" value="ECO:0007669"/>
    <property type="project" value="TreeGrafter"/>
</dbReference>
<dbReference type="RefSeq" id="WP_055408564.1">
    <property type="nucleotide sequence ID" value="NZ_CP013011.1"/>
</dbReference>
<dbReference type="Gene3D" id="3.40.640.10">
    <property type="entry name" value="Type I PLP-dependent aspartate aminotransferase-like (Major domain)"/>
    <property type="match status" value="1"/>
</dbReference>
<dbReference type="GO" id="GO:0019265">
    <property type="term" value="P:glycine biosynthetic process, by transamination of glyoxylate"/>
    <property type="evidence" value="ECO:0007669"/>
    <property type="project" value="TreeGrafter"/>
</dbReference>
<sequence>MARFLLMTPGPTVVDPDVLLEMARPTMNHVSPEFDELHRETLGLLGRVFGTGGRVILFPGSGTAAMELAVRSVVGPGDRVLVLRAGVFGDYLAEAARSVGARVDVARVEPGKGFTASMLEEYLSGASYSAVLFQHVDTSTSVANPVAELARVARRHGARVVVDGVASIGGMEMRMDEWGVDVCFTGSQKALSTPPGLAIVAFREGFEPRRDTSTLFFNVEKLLAEMESTRNYYLTPAVNLVYGLNRSLKRMIEGEGLGERYRRHRVMAEAVQAAVEALGLQLVAEKPFRARTVTAVYLPRGIEWPRLYTEARRRGVELAGGLGELKGRIFRIGHMGETTVNDIAATIAVLERVLARLGYSVKLGKGLEAMQQVLDSHGY</sequence>
<reference evidence="7 8" key="1">
    <citation type="submission" date="2015-10" db="EMBL/GenBank/DDBJ databases">
        <title>Complete genome sequence of hyperthermophilic archaeon Pyrodictium delaneyi Su06.</title>
        <authorList>
            <person name="Jung J.-H."/>
            <person name="Lin J."/>
            <person name="Holden J.F."/>
            <person name="Park C.-S."/>
        </authorList>
    </citation>
    <scope>NUCLEOTIDE SEQUENCE [LARGE SCALE GENOMIC DNA]</scope>
    <source>
        <strain evidence="7 8">Su06</strain>
    </source>
</reference>
<comment type="cofactor">
    <cofactor evidence="1">
        <name>pyridoxal 5'-phosphate</name>
        <dbReference type="ChEBI" id="CHEBI:597326"/>
    </cofactor>
</comment>
<accession>A0A0P0N2Q4</accession>
<dbReference type="KEGG" id="pdl:Pyrde_0869"/>
<evidence type="ECO:0000256" key="3">
    <source>
        <dbReference type="ARBA" id="ARBA00022576"/>
    </source>
</evidence>
<keyword evidence="4 7" id="KW-0808">Transferase</keyword>
<evidence type="ECO:0000256" key="5">
    <source>
        <dbReference type="ARBA" id="ARBA00022898"/>
    </source>
</evidence>
<dbReference type="GO" id="GO:0008453">
    <property type="term" value="F:alanine-glyoxylate transaminase activity"/>
    <property type="evidence" value="ECO:0007669"/>
    <property type="project" value="TreeGrafter"/>
</dbReference>
<dbReference type="Gene3D" id="3.90.1150.10">
    <property type="entry name" value="Aspartate Aminotransferase, domain 1"/>
    <property type="match status" value="1"/>
</dbReference>
<dbReference type="Pfam" id="PF00266">
    <property type="entry name" value="Aminotran_5"/>
    <property type="match status" value="1"/>
</dbReference>
<evidence type="ECO:0000256" key="4">
    <source>
        <dbReference type="ARBA" id="ARBA00022679"/>
    </source>
</evidence>
<gene>
    <name evidence="7" type="ORF">Pyrde_0869</name>
</gene>
<evidence type="ECO:0000256" key="2">
    <source>
        <dbReference type="ARBA" id="ARBA00009236"/>
    </source>
</evidence>
<proteinExistence type="inferred from homology"/>
<keyword evidence="7" id="KW-0670">Pyruvate</keyword>